<dbReference type="InterPro" id="IPR012340">
    <property type="entry name" value="NA-bd_OB-fold"/>
</dbReference>
<dbReference type="Pfam" id="PF01957">
    <property type="entry name" value="NfeD"/>
    <property type="match status" value="1"/>
</dbReference>
<dbReference type="InterPro" id="IPR052165">
    <property type="entry name" value="Membrane_assoc_protease"/>
</dbReference>
<dbReference type="Gene3D" id="2.40.50.140">
    <property type="entry name" value="Nucleic acid-binding proteins"/>
    <property type="match status" value="1"/>
</dbReference>
<organism evidence="7 8">
    <name type="scientific">Pseudidiomarina fusca</name>
    <dbReference type="NCBI Taxonomy" id="2965078"/>
    <lineage>
        <taxon>Bacteria</taxon>
        <taxon>Pseudomonadati</taxon>
        <taxon>Pseudomonadota</taxon>
        <taxon>Gammaproteobacteria</taxon>
        <taxon>Alteromonadales</taxon>
        <taxon>Idiomarinaceae</taxon>
        <taxon>Pseudidiomarina</taxon>
    </lineage>
</organism>
<dbReference type="Proteomes" id="UP001305027">
    <property type="component" value="Unassembled WGS sequence"/>
</dbReference>
<name>A0ABU3KTY0_9GAMM</name>
<dbReference type="SUPFAM" id="SSF141322">
    <property type="entry name" value="NfeD domain-like"/>
    <property type="match status" value="1"/>
</dbReference>
<accession>A0ABU3KTY0</accession>
<dbReference type="RefSeq" id="WP_313932296.1">
    <property type="nucleotide sequence ID" value="NZ_JANFPJ010000003.1"/>
</dbReference>
<dbReference type="InterPro" id="IPR002810">
    <property type="entry name" value="NfeD-like_C"/>
</dbReference>
<evidence type="ECO:0000256" key="4">
    <source>
        <dbReference type="ARBA" id="ARBA00023136"/>
    </source>
</evidence>
<keyword evidence="8" id="KW-1185">Reference proteome</keyword>
<evidence type="ECO:0000256" key="1">
    <source>
        <dbReference type="ARBA" id="ARBA00004141"/>
    </source>
</evidence>
<gene>
    <name evidence="7" type="ORF">NOG12_02245</name>
</gene>
<evidence type="ECO:0000256" key="3">
    <source>
        <dbReference type="ARBA" id="ARBA00022989"/>
    </source>
</evidence>
<feature type="transmembrane region" description="Helical" evidence="5">
    <location>
        <begin position="7"/>
        <end position="36"/>
    </location>
</feature>
<feature type="transmembrane region" description="Helical" evidence="5">
    <location>
        <begin position="48"/>
        <end position="66"/>
    </location>
</feature>
<evidence type="ECO:0000259" key="6">
    <source>
        <dbReference type="Pfam" id="PF01957"/>
    </source>
</evidence>
<evidence type="ECO:0000313" key="7">
    <source>
        <dbReference type="EMBL" id="MDT7524921.1"/>
    </source>
</evidence>
<protein>
    <submittedName>
        <fullName evidence="7">NfeD family protein</fullName>
    </submittedName>
</protein>
<proteinExistence type="predicted"/>
<reference evidence="7 8" key="1">
    <citation type="submission" date="2022-07" db="EMBL/GenBank/DDBJ databases">
        <title>Pseudidiomarina sp. nov, a marine bacterium isolated from Pacific Ocean.</title>
        <authorList>
            <person name="Wang Y."/>
        </authorList>
    </citation>
    <scope>NUCLEOTIDE SEQUENCE [LARGE SCALE GENOMIC DNA]</scope>
    <source>
        <strain evidence="7 8">GXY010</strain>
    </source>
</reference>
<keyword evidence="3 5" id="KW-1133">Transmembrane helix</keyword>
<evidence type="ECO:0000313" key="8">
    <source>
        <dbReference type="Proteomes" id="UP001305027"/>
    </source>
</evidence>
<dbReference type="PANTHER" id="PTHR33507">
    <property type="entry name" value="INNER MEMBRANE PROTEIN YBBJ"/>
    <property type="match status" value="1"/>
</dbReference>
<feature type="domain" description="NfeD-like C-terminal" evidence="6">
    <location>
        <begin position="89"/>
        <end position="144"/>
    </location>
</feature>
<comment type="caution">
    <text evidence="7">The sequence shown here is derived from an EMBL/GenBank/DDBJ whole genome shotgun (WGS) entry which is preliminary data.</text>
</comment>
<sequence>MSIALIWIIIGVILILSELMLTSVIAVFLGIGAIVTGLLLHWGLIDQIATQFAVFGIVSLALLWLARGRIKQWFSGYTADEDESKPNFQRDIGARVTVVKGFRHGAGRVTLNGVQWDAFSEDELEAGDTAWVVANEGIQLTVQKEKLKRAAAANTHGEQ</sequence>
<dbReference type="PANTHER" id="PTHR33507:SF3">
    <property type="entry name" value="INNER MEMBRANE PROTEIN YBBJ"/>
    <property type="match status" value="1"/>
</dbReference>
<comment type="subcellular location">
    <subcellularLocation>
        <location evidence="1">Membrane</location>
        <topology evidence="1">Multi-pass membrane protein</topology>
    </subcellularLocation>
</comment>
<evidence type="ECO:0000256" key="2">
    <source>
        <dbReference type="ARBA" id="ARBA00022692"/>
    </source>
</evidence>
<keyword evidence="2 5" id="KW-0812">Transmembrane</keyword>
<evidence type="ECO:0000256" key="5">
    <source>
        <dbReference type="SAM" id="Phobius"/>
    </source>
</evidence>
<keyword evidence="4 5" id="KW-0472">Membrane</keyword>
<dbReference type="EMBL" id="JANFPJ010000003">
    <property type="protein sequence ID" value="MDT7524921.1"/>
    <property type="molecule type" value="Genomic_DNA"/>
</dbReference>